<dbReference type="PROSITE" id="PS50850">
    <property type="entry name" value="MFS"/>
    <property type="match status" value="1"/>
</dbReference>
<keyword evidence="5" id="KW-0812">Transmembrane</keyword>
<dbReference type="Proteomes" id="UP000560081">
    <property type="component" value="Unassembled WGS sequence"/>
</dbReference>
<evidence type="ECO:0000313" key="10">
    <source>
        <dbReference type="Proteomes" id="UP000560081"/>
    </source>
</evidence>
<keyword evidence="4" id="KW-1003">Cell membrane</keyword>
<reference evidence="9 10" key="1">
    <citation type="submission" date="2020-08" db="EMBL/GenBank/DDBJ databases">
        <title>Sequencing the genomes of 1000 actinobacteria strains.</title>
        <authorList>
            <person name="Klenk H.-P."/>
        </authorList>
    </citation>
    <scope>NUCLEOTIDE SEQUENCE [LARGE SCALE GENOMIC DNA]</scope>
    <source>
        <strain evidence="9 10">DSM 19079</strain>
    </source>
</reference>
<keyword evidence="6" id="KW-1133">Transmembrane helix</keyword>
<dbReference type="InterPro" id="IPR004638">
    <property type="entry name" value="EmrB-like"/>
</dbReference>
<comment type="subcellular location">
    <subcellularLocation>
        <location evidence="1">Cell membrane</location>
        <topology evidence="1">Multi-pass membrane protein</topology>
    </subcellularLocation>
</comment>
<dbReference type="RefSeq" id="WP_135030534.1">
    <property type="nucleotide sequence ID" value="NZ_BMLA01000004.1"/>
</dbReference>
<dbReference type="PANTHER" id="PTHR23501">
    <property type="entry name" value="MAJOR FACILITATOR SUPERFAMILY"/>
    <property type="match status" value="1"/>
</dbReference>
<evidence type="ECO:0000256" key="1">
    <source>
        <dbReference type="ARBA" id="ARBA00004651"/>
    </source>
</evidence>
<dbReference type="InterPro" id="IPR011701">
    <property type="entry name" value="MFS"/>
</dbReference>
<evidence type="ECO:0000256" key="6">
    <source>
        <dbReference type="ARBA" id="ARBA00022989"/>
    </source>
</evidence>
<evidence type="ECO:0000256" key="5">
    <source>
        <dbReference type="ARBA" id="ARBA00022692"/>
    </source>
</evidence>
<evidence type="ECO:0000256" key="4">
    <source>
        <dbReference type="ARBA" id="ARBA00022475"/>
    </source>
</evidence>
<name>A0A4Y8WYS7_9MICC</name>
<dbReference type="PRINTS" id="PR01036">
    <property type="entry name" value="TCRTETB"/>
</dbReference>
<dbReference type="GO" id="GO:0022857">
    <property type="term" value="F:transmembrane transporter activity"/>
    <property type="evidence" value="ECO:0007669"/>
    <property type="project" value="InterPro"/>
</dbReference>
<dbReference type="InterPro" id="IPR036259">
    <property type="entry name" value="MFS_trans_sf"/>
</dbReference>
<evidence type="ECO:0000259" key="8">
    <source>
        <dbReference type="PROSITE" id="PS50850"/>
    </source>
</evidence>
<dbReference type="FunFam" id="1.20.1720.10:FF:000004">
    <property type="entry name" value="EmrB/QacA family drug resistance transporter"/>
    <property type="match status" value="1"/>
</dbReference>
<proteinExistence type="inferred from homology"/>
<keyword evidence="3" id="KW-0813">Transport</keyword>
<evidence type="ECO:0000256" key="3">
    <source>
        <dbReference type="ARBA" id="ARBA00022448"/>
    </source>
</evidence>
<evidence type="ECO:0000256" key="2">
    <source>
        <dbReference type="ARBA" id="ARBA00007520"/>
    </source>
</evidence>
<dbReference type="NCBIfam" id="TIGR00711">
    <property type="entry name" value="efflux_EmrB"/>
    <property type="match status" value="1"/>
</dbReference>
<feature type="domain" description="Major facilitator superfamily (MFS) profile" evidence="8">
    <location>
        <begin position="31"/>
        <end position="523"/>
    </location>
</feature>
<evidence type="ECO:0000256" key="7">
    <source>
        <dbReference type="ARBA" id="ARBA00023136"/>
    </source>
</evidence>
<protein>
    <submittedName>
        <fullName evidence="9">EmrB/QacA subfamily drug resistance transporter</fullName>
    </submittedName>
</protein>
<comment type="similarity">
    <text evidence="2">Belongs to the major facilitator superfamily. TCR/Tet family.</text>
</comment>
<dbReference type="Gene3D" id="1.20.1250.20">
    <property type="entry name" value="MFS general substrate transporter like domains"/>
    <property type="match status" value="1"/>
</dbReference>
<dbReference type="SUPFAM" id="SSF103473">
    <property type="entry name" value="MFS general substrate transporter"/>
    <property type="match status" value="1"/>
</dbReference>
<dbReference type="Gene3D" id="1.20.1720.10">
    <property type="entry name" value="Multidrug resistance protein D"/>
    <property type="match status" value="1"/>
</dbReference>
<keyword evidence="7" id="KW-0472">Membrane</keyword>
<evidence type="ECO:0000313" key="9">
    <source>
        <dbReference type="EMBL" id="MBB4883700.1"/>
    </source>
</evidence>
<gene>
    <name evidence="9" type="ORF">BJ976_002051</name>
</gene>
<organism evidence="9 10">
    <name type="scientific">Micrococcus flavus</name>
    <dbReference type="NCBI Taxonomy" id="384602"/>
    <lineage>
        <taxon>Bacteria</taxon>
        <taxon>Bacillati</taxon>
        <taxon>Actinomycetota</taxon>
        <taxon>Actinomycetes</taxon>
        <taxon>Micrococcales</taxon>
        <taxon>Micrococcaceae</taxon>
        <taxon>Micrococcus</taxon>
    </lineage>
</organism>
<dbReference type="CDD" id="cd17502">
    <property type="entry name" value="MFS_Azr1_MDR_like"/>
    <property type="match status" value="1"/>
</dbReference>
<accession>A0A4Y8WYS7</accession>
<keyword evidence="10" id="KW-1185">Reference proteome</keyword>
<comment type="caution">
    <text evidence="9">The sequence shown here is derived from an EMBL/GenBank/DDBJ whole genome shotgun (WGS) entry which is preliminary data.</text>
</comment>
<dbReference type="Pfam" id="PF07690">
    <property type="entry name" value="MFS_1"/>
    <property type="match status" value="1"/>
</dbReference>
<dbReference type="PANTHER" id="PTHR23501:SF197">
    <property type="entry name" value="COMD"/>
    <property type="match status" value="1"/>
</dbReference>
<dbReference type="AlphaFoldDB" id="A0A4Y8WYS7"/>
<dbReference type="InterPro" id="IPR020846">
    <property type="entry name" value="MFS_dom"/>
</dbReference>
<sequence>MPPPAPAAPAAALSLDWAEADAARHRAVLRALTGLLLGMFVSMIANTVVSTSMPVIISDIGGDQNAYTWVVTAALLATAISTPVWGKLADLVDRKVLFQLALVIFVSASAAAGFTDDPTFLIACRAVQGLGGGGLAALSQVIMADIISPRERGRYMGLFGAVMAVATVGGPLAGGLITDAWGWRWNFFVAVPFAVVALIMVQRTLHLPPREPRKVSIDYVGIVLLAAATALLLIWVTNAGHQFEWASATTAWMMGGAVLAAVLFVVTELRVSEPLIPLTLFQDRTFTLATIASIATGLAMFGASVYLAQYMQLARGASPTQAGLMTIPMIAGLLLSSTVVGGIITRTGVWKRWLILGAVLLIAGSALLGTLHYDTPFWLVSVHMFLLGAGVGMTMQNLVLVVQNTTDPRQMGVASSGVTFFRSLGGSIGVAVMGAVVANVVPRQIEERRADIGAAVQGLGPVGAEWARRLQAGGLPRVAEMPEALRVIFEDVYATGISQAFLVGVPLAVVALVAILFLPDIPLGRMTTSERIDASRADLATHGAADAMQEVTAAGSPAPARERDVQVPAQPAPAAVPVRTSSAIRMRPIPGRPTWLRVGASLSAAVLAAGVVHGLAAAGRSRRG</sequence>
<dbReference type="GO" id="GO:0005886">
    <property type="term" value="C:plasma membrane"/>
    <property type="evidence" value="ECO:0007669"/>
    <property type="project" value="UniProtKB-SubCell"/>
</dbReference>
<dbReference type="EMBL" id="JACHMC010000001">
    <property type="protein sequence ID" value="MBB4883700.1"/>
    <property type="molecule type" value="Genomic_DNA"/>
</dbReference>
<dbReference type="OrthoDB" id="7375466at2"/>